<reference evidence="13 14" key="1">
    <citation type="submission" date="2016-10" db="EMBL/GenBank/DDBJ databases">
        <authorList>
            <person name="de Groot N.N."/>
        </authorList>
    </citation>
    <scope>NUCLEOTIDE SEQUENCE [LARGE SCALE GENOMIC DNA]</scope>
    <source>
        <strain evidence="13 14">S137</strain>
    </source>
</reference>
<dbReference type="Pfam" id="PF02163">
    <property type="entry name" value="Peptidase_M50"/>
    <property type="match status" value="1"/>
</dbReference>
<evidence type="ECO:0000256" key="4">
    <source>
        <dbReference type="ARBA" id="ARBA00022670"/>
    </source>
</evidence>
<gene>
    <name evidence="13" type="ORF">SAMN05216366_12725</name>
</gene>
<evidence type="ECO:0000313" key="13">
    <source>
        <dbReference type="EMBL" id="SDP59229.1"/>
    </source>
</evidence>
<dbReference type="InterPro" id="IPR008915">
    <property type="entry name" value="Peptidase_M50"/>
</dbReference>
<dbReference type="EMBL" id="FNJQ01000027">
    <property type="protein sequence ID" value="SDP59229.1"/>
    <property type="molecule type" value="Genomic_DNA"/>
</dbReference>
<keyword evidence="5 11" id="KW-0812">Transmembrane</keyword>
<evidence type="ECO:0000256" key="10">
    <source>
        <dbReference type="ARBA" id="ARBA00023136"/>
    </source>
</evidence>
<evidence type="ECO:0000256" key="5">
    <source>
        <dbReference type="ARBA" id="ARBA00022692"/>
    </source>
</evidence>
<dbReference type="NCBIfam" id="TIGR00054">
    <property type="entry name" value="RIP metalloprotease RseP"/>
    <property type="match status" value="1"/>
</dbReference>
<evidence type="ECO:0000256" key="11">
    <source>
        <dbReference type="RuleBase" id="RU362031"/>
    </source>
</evidence>
<evidence type="ECO:0000256" key="3">
    <source>
        <dbReference type="ARBA" id="ARBA00007931"/>
    </source>
</evidence>
<dbReference type="Pfam" id="PF17820">
    <property type="entry name" value="PDZ_6"/>
    <property type="match status" value="1"/>
</dbReference>
<feature type="domain" description="PDZ" evidence="12">
    <location>
        <begin position="112"/>
        <end position="182"/>
    </location>
</feature>
<dbReference type="OrthoDB" id="9782003at2"/>
<keyword evidence="6 11" id="KW-0378">Hydrolase</keyword>
<feature type="transmembrane region" description="Helical" evidence="11">
    <location>
        <begin position="6"/>
        <end position="25"/>
    </location>
</feature>
<dbReference type="SUPFAM" id="SSF50156">
    <property type="entry name" value="PDZ domain-like"/>
    <property type="match status" value="1"/>
</dbReference>
<keyword evidence="7 11" id="KW-0862">Zinc</keyword>
<dbReference type="InterPro" id="IPR004387">
    <property type="entry name" value="Pept_M50_Zn"/>
</dbReference>
<dbReference type="CDD" id="cd06163">
    <property type="entry name" value="S2P-M50_PDZ_RseP-like"/>
    <property type="match status" value="1"/>
</dbReference>
<evidence type="ECO:0000256" key="2">
    <source>
        <dbReference type="ARBA" id="ARBA00004141"/>
    </source>
</evidence>
<name>A0A1H0TZ65_SELRU</name>
<dbReference type="Gene3D" id="2.30.42.10">
    <property type="match status" value="1"/>
</dbReference>
<evidence type="ECO:0000256" key="1">
    <source>
        <dbReference type="ARBA" id="ARBA00001947"/>
    </source>
</evidence>
<evidence type="ECO:0000259" key="12">
    <source>
        <dbReference type="SMART" id="SM00228"/>
    </source>
</evidence>
<dbReference type="InterPro" id="IPR036034">
    <property type="entry name" value="PDZ_sf"/>
</dbReference>
<dbReference type="CDD" id="cd23081">
    <property type="entry name" value="cpPDZ_EcRseP-like"/>
    <property type="match status" value="1"/>
</dbReference>
<keyword evidence="10 11" id="KW-0472">Membrane</keyword>
<protein>
    <recommendedName>
        <fullName evidence="11">Zinc metalloprotease</fullName>
        <ecNumber evidence="11">3.4.24.-</ecNumber>
    </recommendedName>
</protein>
<comment type="subcellular location">
    <subcellularLocation>
        <location evidence="2">Membrane</location>
        <topology evidence="2">Multi-pass membrane protein</topology>
    </subcellularLocation>
</comment>
<organism evidence="13 14">
    <name type="scientific">Selenomonas ruminantium</name>
    <dbReference type="NCBI Taxonomy" id="971"/>
    <lineage>
        <taxon>Bacteria</taxon>
        <taxon>Bacillati</taxon>
        <taxon>Bacillota</taxon>
        <taxon>Negativicutes</taxon>
        <taxon>Selenomonadales</taxon>
        <taxon>Selenomonadaceae</taxon>
        <taxon>Selenomonas</taxon>
    </lineage>
</organism>
<accession>A0A1H0TZ65</accession>
<dbReference type="Proteomes" id="UP000182412">
    <property type="component" value="Unassembled WGS sequence"/>
</dbReference>
<dbReference type="InterPro" id="IPR041489">
    <property type="entry name" value="PDZ_6"/>
</dbReference>
<keyword evidence="4 13" id="KW-0645">Protease</keyword>
<sequence length="345" mass="36747">MVLTIAAAIFVFGLLVLVHELGHFITAKLTGMRVDEFAIGFGPKLISFTRGETVYSLRAIPLGGFNDIAGMDPSNNEAGERGYCEKPVFSRMIVILAGSIMNFILPIVIFFGIFFFVGVSTPSPEPVFGTVLADKAAAQAGLQDGDRIVSLDGKAIATWTDFVDTVKDNEGTPIKVVAQRGDETIETTMTPVYDAQAKKAMVGVMSSVDTKHPGLFEAAGLALEKTYMIVVMMVDALLQIILKLSGSELAGPIGVAQMAGEVAQMGFVPLLNFAAFLSLNLGIVNLFPIPALDGGHFVTLCVEAVRGKPMSPKALEYTQKVGIVLLILLMVLATKNDIVRVFTGG</sequence>
<dbReference type="SMART" id="SM00228">
    <property type="entry name" value="PDZ"/>
    <property type="match status" value="1"/>
</dbReference>
<dbReference type="PANTHER" id="PTHR42837:SF2">
    <property type="entry name" value="MEMBRANE METALLOPROTEASE ARASP2, CHLOROPLASTIC-RELATED"/>
    <property type="match status" value="1"/>
</dbReference>
<feature type="transmembrane region" description="Helical" evidence="11">
    <location>
        <begin position="93"/>
        <end position="117"/>
    </location>
</feature>
<evidence type="ECO:0000256" key="7">
    <source>
        <dbReference type="ARBA" id="ARBA00022833"/>
    </source>
</evidence>
<dbReference type="GO" id="GO:0004222">
    <property type="term" value="F:metalloendopeptidase activity"/>
    <property type="evidence" value="ECO:0007669"/>
    <property type="project" value="InterPro"/>
</dbReference>
<dbReference type="GO" id="GO:0006508">
    <property type="term" value="P:proteolysis"/>
    <property type="evidence" value="ECO:0007669"/>
    <property type="project" value="UniProtKB-KW"/>
</dbReference>
<evidence type="ECO:0000256" key="8">
    <source>
        <dbReference type="ARBA" id="ARBA00022989"/>
    </source>
</evidence>
<dbReference type="GO" id="GO:0046872">
    <property type="term" value="F:metal ion binding"/>
    <property type="evidence" value="ECO:0007669"/>
    <property type="project" value="UniProtKB-KW"/>
</dbReference>
<dbReference type="GO" id="GO:0016020">
    <property type="term" value="C:membrane"/>
    <property type="evidence" value="ECO:0007669"/>
    <property type="project" value="UniProtKB-SubCell"/>
</dbReference>
<comment type="cofactor">
    <cofactor evidence="1 11">
        <name>Zn(2+)</name>
        <dbReference type="ChEBI" id="CHEBI:29105"/>
    </cofactor>
</comment>
<keyword evidence="9 11" id="KW-0482">Metalloprotease</keyword>
<dbReference type="PANTHER" id="PTHR42837">
    <property type="entry name" value="REGULATOR OF SIGMA-E PROTEASE RSEP"/>
    <property type="match status" value="1"/>
</dbReference>
<dbReference type="InterPro" id="IPR001478">
    <property type="entry name" value="PDZ"/>
</dbReference>
<evidence type="ECO:0000313" key="14">
    <source>
        <dbReference type="Proteomes" id="UP000182412"/>
    </source>
</evidence>
<dbReference type="RefSeq" id="WP_074573010.1">
    <property type="nucleotide sequence ID" value="NZ_FNJQ01000027.1"/>
</dbReference>
<evidence type="ECO:0000256" key="9">
    <source>
        <dbReference type="ARBA" id="ARBA00023049"/>
    </source>
</evidence>
<keyword evidence="11" id="KW-0479">Metal-binding</keyword>
<proteinExistence type="inferred from homology"/>
<evidence type="ECO:0000256" key="6">
    <source>
        <dbReference type="ARBA" id="ARBA00022801"/>
    </source>
</evidence>
<keyword evidence="8 11" id="KW-1133">Transmembrane helix</keyword>
<dbReference type="AlphaFoldDB" id="A0A1H0TZ65"/>
<dbReference type="EC" id="3.4.24.-" evidence="11"/>
<comment type="similarity">
    <text evidence="3 11">Belongs to the peptidase M50B family.</text>
</comment>